<comment type="similarity">
    <text evidence="2">Belongs to the YkuD family.</text>
</comment>
<dbReference type="Proteomes" id="UP001596250">
    <property type="component" value="Unassembled WGS sequence"/>
</dbReference>
<proteinExistence type="inferred from homology"/>
<sequence>MEKKFSHLKQFVKKHPENKMAWYLLGKEYLQRGQEAKAAYCFAQSGEIFEAYEAVEFGIKVEDIQAASKEVEAAPGPKRKKWTGIVKKTIAVLLLFLVCILLQDPSVSDPYSQGPQQDNPQTAPPHSAQEPQPQYLYIDHTLNPYAESWMNEFYTFWKETKDDGNEWAVIAPIKQTAVHWLQPGDLQVVVSGTAADQISSLQIESHHPILCDCETGPFPLEEQVLSEWKAIQEDWLTAKSAVHHYEQLNGVKPSQPQDLLGDYPNNLISGLTDSLAEAVNLVLSNDQSNPVWETELNTSASNGQDPRKAKFTLDRSMPELEIIVDKSNHRLALVSGDMVLRNYPVGLGGDRTPEGEFEITEKVVNPNGRSDGDFGSRGMTLSDTLYAIHGTNEPESIGKDESLGCVRMEQEDVEELFAMVPLGTKVTVVNDGSLPEEIIRGASPYKLPSQVEETNPTKVYRWLN</sequence>
<comment type="pathway">
    <text evidence="1 9">Cell wall biogenesis; peptidoglycan biosynthesis.</text>
</comment>
<evidence type="ECO:0000256" key="9">
    <source>
        <dbReference type="PROSITE-ProRule" id="PRU01373"/>
    </source>
</evidence>
<evidence type="ECO:0000256" key="3">
    <source>
        <dbReference type="ARBA" id="ARBA00022676"/>
    </source>
</evidence>
<organism evidence="12 13">
    <name type="scientific">Marinicrinis lubricantis</name>
    <dbReference type="NCBI Taxonomy" id="2086470"/>
    <lineage>
        <taxon>Bacteria</taxon>
        <taxon>Bacillati</taxon>
        <taxon>Bacillota</taxon>
        <taxon>Bacilli</taxon>
        <taxon>Bacillales</taxon>
        <taxon>Paenibacillaceae</taxon>
    </lineage>
</organism>
<dbReference type="RefSeq" id="WP_379895784.1">
    <property type="nucleotide sequence ID" value="NZ_CBCSCT010000015.1"/>
</dbReference>
<protein>
    <submittedName>
        <fullName evidence="12">L,D-transpeptidase family protein</fullName>
    </submittedName>
</protein>
<feature type="active site" description="Nucleophile" evidence="9">
    <location>
        <position position="405"/>
    </location>
</feature>
<dbReference type="Pfam" id="PF03734">
    <property type="entry name" value="YkuD"/>
    <property type="match status" value="1"/>
</dbReference>
<dbReference type="PROSITE" id="PS52029">
    <property type="entry name" value="LD_TPASE"/>
    <property type="match status" value="1"/>
</dbReference>
<evidence type="ECO:0000256" key="1">
    <source>
        <dbReference type="ARBA" id="ARBA00004752"/>
    </source>
</evidence>
<evidence type="ECO:0000256" key="7">
    <source>
        <dbReference type="ARBA" id="ARBA00022984"/>
    </source>
</evidence>
<keyword evidence="5" id="KW-0378">Hydrolase</keyword>
<dbReference type="InterPro" id="IPR050979">
    <property type="entry name" value="LD-transpeptidase"/>
</dbReference>
<dbReference type="InterPro" id="IPR005490">
    <property type="entry name" value="LD_TPept_cat_dom"/>
</dbReference>
<evidence type="ECO:0000313" key="13">
    <source>
        <dbReference type="Proteomes" id="UP001596250"/>
    </source>
</evidence>
<evidence type="ECO:0000256" key="10">
    <source>
        <dbReference type="SAM" id="MobiDB-lite"/>
    </source>
</evidence>
<evidence type="ECO:0000313" key="12">
    <source>
        <dbReference type="EMBL" id="MFC5988325.1"/>
    </source>
</evidence>
<evidence type="ECO:0000256" key="8">
    <source>
        <dbReference type="ARBA" id="ARBA00023316"/>
    </source>
</evidence>
<feature type="region of interest" description="Disordered" evidence="10">
    <location>
        <begin position="109"/>
        <end position="130"/>
    </location>
</feature>
<dbReference type="SUPFAM" id="SSF141523">
    <property type="entry name" value="L,D-transpeptidase catalytic domain-like"/>
    <property type="match status" value="1"/>
</dbReference>
<evidence type="ECO:0000256" key="2">
    <source>
        <dbReference type="ARBA" id="ARBA00005992"/>
    </source>
</evidence>
<accession>A0ABW1ITA1</accession>
<dbReference type="PANTHER" id="PTHR30582">
    <property type="entry name" value="L,D-TRANSPEPTIDASE"/>
    <property type="match status" value="1"/>
</dbReference>
<keyword evidence="3" id="KW-0328">Glycosyltransferase</keyword>
<evidence type="ECO:0000256" key="4">
    <source>
        <dbReference type="ARBA" id="ARBA00022679"/>
    </source>
</evidence>
<keyword evidence="6 9" id="KW-0133">Cell shape</keyword>
<dbReference type="EMBL" id="JBHSQV010000179">
    <property type="protein sequence ID" value="MFC5988325.1"/>
    <property type="molecule type" value="Genomic_DNA"/>
</dbReference>
<name>A0ABW1ITA1_9BACL</name>
<evidence type="ECO:0000256" key="6">
    <source>
        <dbReference type="ARBA" id="ARBA00022960"/>
    </source>
</evidence>
<keyword evidence="8 9" id="KW-0961">Cell wall biogenesis/degradation</keyword>
<evidence type="ECO:0000259" key="11">
    <source>
        <dbReference type="PROSITE" id="PS52029"/>
    </source>
</evidence>
<dbReference type="CDD" id="cd16913">
    <property type="entry name" value="YkuD_like"/>
    <property type="match status" value="1"/>
</dbReference>
<dbReference type="InterPro" id="IPR038063">
    <property type="entry name" value="Transpep_catalytic_dom"/>
</dbReference>
<reference evidence="13" key="1">
    <citation type="journal article" date="2019" name="Int. J. Syst. Evol. Microbiol.">
        <title>The Global Catalogue of Microorganisms (GCM) 10K type strain sequencing project: providing services to taxonomists for standard genome sequencing and annotation.</title>
        <authorList>
            <consortium name="The Broad Institute Genomics Platform"/>
            <consortium name="The Broad Institute Genome Sequencing Center for Infectious Disease"/>
            <person name="Wu L."/>
            <person name="Ma J."/>
        </authorList>
    </citation>
    <scope>NUCLEOTIDE SEQUENCE [LARGE SCALE GENOMIC DNA]</scope>
    <source>
        <strain evidence="13">CCM 8749</strain>
    </source>
</reference>
<keyword evidence="13" id="KW-1185">Reference proteome</keyword>
<evidence type="ECO:0000256" key="5">
    <source>
        <dbReference type="ARBA" id="ARBA00022801"/>
    </source>
</evidence>
<gene>
    <name evidence="12" type="ORF">ACFPXP_18130</name>
</gene>
<feature type="domain" description="L,D-TPase catalytic" evidence="11">
    <location>
        <begin position="320"/>
        <end position="429"/>
    </location>
</feature>
<keyword evidence="7 9" id="KW-0573">Peptidoglycan synthesis</keyword>
<keyword evidence="4" id="KW-0808">Transferase</keyword>
<feature type="compositionally biased region" description="Polar residues" evidence="10">
    <location>
        <begin position="109"/>
        <end position="121"/>
    </location>
</feature>
<dbReference type="Gene3D" id="2.40.440.10">
    <property type="entry name" value="L,D-transpeptidase catalytic domain-like"/>
    <property type="match status" value="1"/>
</dbReference>
<feature type="active site" description="Proton donor/acceptor" evidence="9">
    <location>
        <position position="389"/>
    </location>
</feature>
<comment type="caution">
    <text evidence="12">The sequence shown here is derived from an EMBL/GenBank/DDBJ whole genome shotgun (WGS) entry which is preliminary data.</text>
</comment>
<dbReference type="PANTHER" id="PTHR30582:SF24">
    <property type="entry name" value="L,D-TRANSPEPTIDASE ERFK_SRFK-RELATED"/>
    <property type="match status" value="1"/>
</dbReference>